<evidence type="ECO:0000313" key="1">
    <source>
        <dbReference type="EMBL" id="KAL3269076.1"/>
    </source>
</evidence>
<dbReference type="Proteomes" id="UP001516400">
    <property type="component" value="Unassembled WGS sequence"/>
</dbReference>
<comment type="caution">
    <text evidence="1">The sequence shown here is derived from an EMBL/GenBank/DDBJ whole genome shotgun (WGS) entry which is preliminary data.</text>
</comment>
<sequence>MKERYRVRQLEYCNKQMFGNLIVTCPVYASHMPKKLIKPVPITLKPVTTSEEIVRKHLMEAEKRKASLLVDQLLLDIHNSIQHSTDYNSTTSGRSSQKYVSSQTSELCKRDVPDLHALVELLGGQIERVGVKLVRRLKRREALRRQQEANCSVITCQLKKREYRT</sequence>
<protein>
    <submittedName>
        <fullName evidence="1">Uncharacterized protein</fullName>
    </submittedName>
</protein>
<proteinExistence type="predicted"/>
<keyword evidence="2" id="KW-1185">Reference proteome</keyword>
<reference evidence="1 2" key="1">
    <citation type="journal article" date="2021" name="BMC Biol.">
        <title>Horizontally acquired antibacterial genes associated with adaptive radiation of ladybird beetles.</title>
        <authorList>
            <person name="Li H.S."/>
            <person name="Tang X.F."/>
            <person name="Huang Y.H."/>
            <person name="Xu Z.Y."/>
            <person name="Chen M.L."/>
            <person name="Du X.Y."/>
            <person name="Qiu B.Y."/>
            <person name="Chen P.T."/>
            <person name="Zhang W."/>
            <person name="Slipinski A."/>
            <person name="Escalona H.E."/>
            <person name="Waterhouse R.M."/>
            <person name="Zwick A."/>
            <person name="Pang H."/>
        </authorList>
    </citation>
    <scope>NUCLEOTIDE SEQUENCE [LARGE SCALE GENOMIC DNA]</scope>
    <source>
        <strain evidence="1">SYSU2018</strain>
    </source>
</reference>
<dbReference type="AlphaFoldDB" id="A0ABD2MRP0"/>
<evidence type="ECO:0000313" key="2">
    <source>
        <dbReference type="Proteomes" id="UP001516400"/>
    </source>
</evidence>
<gene>
    <name evidence="1" type="ORF">HHI36_008159</name>
</gene>
<organism evidence="1 2">
    <name type="scientific">Cryptolaemus montrouzieri</name>
    <dbReference type="NCBI Taxonomy" id="559131"/>
    <lineage>
        <taxon>Eukaryota</taxon>
        <taxon>Metazoa</taxon>
        <taxon>Ecdysozoa</taxon>
        <taxon>Arthropoda</taxon>
        <taxon>Hexapoda</taxon>
        <taxon>Insecta</taxon>
        <taxon>Pterygota</taxon>
        <taxon>Neoptera</taxon>
        <taxon>Endopterygota</taxon>
        <taxon>Coleoptera</taxon>
        <taxon>Polyphaga</taxon>
        <taxon>Cucujiformia</taxon>
        <taxon>Coccinelloidea</taxon>
        <taxon>Coccinellidae</taxon>
        <taxon>Scymninae</taxon>
        <taxon>Scymnini</taxon>
        <taxon>Cryptolaemus</taxon>
    </lineage>
</organism>
<name>A0ABD2MRP0_9CUCU</name>
<dbReference type="EMBL" id="JABFTP020000021">
    <property type="protein sequence ID" value="KAL3269076.1"/>
    <property type="molecule type" value="Genomic_DNA"/>
</dbReference>
<accession>A0ABD2MRP0</accession>